<dbReference type="Proteomes" id="UP000324222">
    <property type="component" value="Unassembled WGS sequence"/>
</dbReference>
<protein>
    <submittedName>
        <fullName evidence="1">Uncharacterized protein</fullName>
    </submittedName>
</protein>
<name>A0A5B7DNL6_PORTR</name>
<organism evidence="1 2">
    <name type="scientific">Portunus trituberculatus</name>
    <name type="common">Swimming crab</name>
    <name type="synonym">Neptunus trituberculatus</name>
    <dbReference type="NCBI Taxonomy" id="210409"/>
    <lineage>
        <taxon>Eukaryota</taxon>
        <taxon>Metazoa</taxon>
        <taxon>Ecdysozoa</taxon>
        <taxon>Arthropoda</taxon>
        <taxon>Crustacea</taxon>
        <taxon>Multicrustacea</taxon>
        <taxon>Malacostraca</taxon>
        <taxon>Eumalacostraca</taxon>
        <taxon>Eucarida</taxon>
        <taxon>Decapoda</taxon>
        <taxon>Pleocyemata</taxon>
        <taxon>Brachyura</taxon>
        <taxon>Eubrachyura</taxon>
        <taxon>Portunoidea</taxon>
        <taxon>Portunidae</taxon>
        <taxon>Portuninae</taxon>
        <taxon>Portunus</taxon>
    </lineage>
</organism>
<dbReference type="AlphaFoldDB" id="A0A5B7DNL6"/>
<evidence type="ECO:0000313" key="2">
    <source>
        <dbReference type="Proteomes" id="UP000324222"/>
    </source>
</evidence>
<gene>
    <name evidence="1" type="ORF">E2C01_015811</name>
</gene>
<comment type="caution">
    <text evidence="1">The sequence shown here is derived from an EMBL/GenBank/DDBJ whole genome shotgun (WGS) entry which is preliminary data.</text>
</comment>
<dbReference type="EMBL" id="VSRR010001125">
    <property type="protein sequence ID" value="MPC22785.1"/>
    <property type="molecule type" value="Genomic_DNA"/>
</dbReference>
<accession>A0A5B7DNL6</accession>
<proteinExistence type="predicted"/>
<dbReference type="OrthoDB" id="7462124at2759"/>
<reference evidence="1 2" key="1">
    <citation type="submission" date="2019-05" db="EMBL/GenBank/DDBJ databases">
        <title>Another draft genome of Portunus trituberculatus and its Hox gene families provides insights of decapod evolution.</title>
        <authorList>
            <person name="Jeong J.-H."/>
            <person name="Song I."/>
            <person name="Kim S."/>
            <person name="Choi T."/>
            <person name="Kim D."/>
            <person name="Ryu S."/>
            <person name="Kim W."/>
        </authorList>
    </citation>
    <scope>NUCLEOTIDE SEQUENCE [LARGE SCALE GENOMIC DNA]</scope>
    <source>
        <tissue evidence="1">Muscle</tissue>
    </source>
</reference>
<keyword evidence="2" id="KW-1185">Reference proteome</keyword>
<sequence length="248" mass="28455">MWSVQFRLRSEWSSSSQGNLIQINWTPDNLADLQWWTMESNLLTSRDLLALVPDFLLYTGPSTQGWGSSLLHYTAGRLWSEDEVALHISVVELRAVQLTLLHFQHIPQGKTIFRLPAFVSLFPDPMAIAVDAFLFPWDYMDLYAFSPLLAIRQLLFKLRSSRGTSIILIALFWPCKECFLDLLLATVDTTCLLVWTDIVWQSHFHHFHASLLALRLTAWELSSNSLVIKAIPEELLSSWRDLDGVQPL</sequence>
<evidence type="ECO:0000313" key="1">
    <source>
        <dbReference type="EMBL" id="MPC22785.1"/>
    </source>
</evidence>